<dbReference type="KEGG" id="cmc:CMN_02096"/>
<dbReference type="Proteomes" id="UP000012170">
    <property type="component" value="Chromosome"/>
</dbReference>
<dbReference type="Pfam" id="PF07920">
    <property type="entry name" value="DUF1684"/>
    <property type="match status" value="1"/>
</dbReference>
<organism evidence="1 2">
    <name type="scientific">Clavibacter nebraskensis NCPPB 2581</name>
    <dbReference type="NCBI Taxonomy" id="1097677"/>
    <lineage>
        <taxon>Bacteria</taxon>
        <taxon>Bacillati</taxon>
        <taxon>Actinomycetota</taxon>
        <taxon>Actinomycetes</taxon>
        <taxon>Micrococcales</taxon>
        <taxon>Microbacteriaceae</taxon>
        <taxon>Clavibacter</taxon>
    </lineage>
</organism>
<dbReference type="GeneID" id="92983875"/>
<evidence type="ECO:0008006" key="3">
    <source>
        <dbReference type="Google" id="ProtNLM"/>
    </source>
</evidence>
<accession>A0AAI8ZJF3</accession>
<dbReference type="PANTHER" id="PTHR41913:SF1">
    <property type="entry name" value="DUF1684 DOMAIN-CONTAINING PROTEIN"/>
    <property type="match status" value="1"/>
</dbReference>
<name>A0AAI8ZJF3_9MICO</name>
<gene>
    <name evidence="1" type="ORF">CMN_02096</name>
</gene>
<proteinExistence type="predicted"/>
<dbReference type="RefSeq" id="WP_015490763.1">
    <property type="nucleotide sequence ID" value="NC_020891.1"/>
</dbReference>
<dbReference type="PANTHER" id="PTHR41913">
    <property type="entry name" value="DUF1684 DOMAIN-CONTAINING PROTEIN"/>
    <property type="match status" value="1"/>
</dbReference>
<dbReference type="AlphaFoldDB" id="A0AAI8ZJF3"/>
<evidence type="ECO:0000313" key="1">
    <source>
        <dbReference type="EMBL" id="CCE76037.1"/>
    </source>
</evidence>
<protein>
    <recommendedName>
        <fullName evidence="3">DUF1684 domain-containing protein</fullName>
    </recommendedName>
</protein>
<sequence length="249" mass="27716">MTDTTTDPARPAAAADPDALARYEAWHRARLAAVTSPFGSLALIQTTWLEPGQEVSDLEALEGQPDTVQLTRIERISLDTGEPEYGYRLWDAASPKNRAFEDIEVYPYAPEWILEGRFERVDDERVDDDRVIPFEHIADAGRTRELPVPGDIVVEIDGREVRLSAFADGDRLQLVFADATTGRESYAPSRFLFLPRPDGDGPVTLDFTRAVVPPCGFSDWMNCPLPPAGNRLTAAVRAGERRVVYRDEA</sequence>
<dbReference type="EMBL" id="HE614873">
    <property type="protein sequence ID" value="CCE76037.1"/>
    <property type="molecule type" value="Genomic_DNA"/>
</dbReference>
<evidence type="ECO:0000313" key="2">
    <source>
        <dbReference type="Proteomes" id="UP000012170"/>
    </source>
</evidence>
<dbReference type="InterPro" id="IPR012467">
    <property type="entry name" value="DUF1684"/>
</dbReference>
<reference evidence="2" key="2">
    <citation type="submission" date="2013-04" db="EMBL/GenBank/DDBJ databases">
        <title>The genome sequence of the maize-pathogen Clavibacter michiganensis subsp. nebraskensis.</title>
        <authorList>
            <person name="Gartemann K.H."/>
            <person name="Blom J."/>
            <person name="Dreiseikelmann B."/>
            <person name="Fluegel M."/>
            <person name="Jaenicke S."/>
            <person name="Linke B."/>
            <person name="Sczcepanowski R."/>
            <person name="Wittmann J."/>
            <person name="Goesmann A."/>
            <person name="Puehler A."/>
            <person name="Eichenlaub R."/>
            <person name="Rueckert C."/>
        </authorList>
    </citation>
    <scope>NUCLEOTIDE SEQUENCE [LARGE SCALE GENOMIC DNA]</scope>
    <source>
        <strain evidence="2">NCPPB 2581</strain>
    </source>
</reference>
<reference evidence="1 2" key="1">
    <citation type="submission" date="2011-11" db="EMBL/GenBank/DDBJ databases">
        <authorList>
            <person name="Gartemann K."/>
        </authorList>
    </citation>
    <scope>NUCLEOTIDE SEQUENCE [LARGE SCALE GENOMIC DNA]</scope>
    <source>
        <strain evidence="2">NCPPB 2581</strain>
    </source>
</reference>